<comment type="caution">
    <text evidence="1">The sequence shown here is derived from an EMBL/GenBank/DDBJ whole genome shotgun (WGS) entry which is preliminary data.</text>
</comment>
<dbReference type="EMBL" id="CAJEWN010000180">
    <property type="protein sequence ID" value="CAD2171213.1"/>
    <property type="molecule type" value="Genomic_DNA"/>
</dbReference>
<protein>
    <submittedName>
        <fullName evidence="1">Uncharacterized protein</fullName>
    </submittedName>
</protein>
<reference evidence="1 2" key="1">
    <citation type="submission" date="2020-08" db="EMBL/GenBank/DDBJ databases">
        <authorList>
            <person name="Koutsovoulos G."/>
            <person name="Danchin GJ E."/>
        </authorList>
    </citation>
    <scope>NUCLEOTIDE SEQUENCE [LARGE SCALE GENOMIC DNA]</scope>
</reference>
<evidence type="ECO:0000313" key="1">
    <source>
        <dbReference type="EMBL" id="CAD2171213.1"/>
    </source>
</evidence>
<name>A0A6V7V8B8_MELEN</name>
<organism evidence="1 2">
    <name type="scientific">Meloidogyne enterolobii</name>
    <name type="common">Root-knot nematode worm</name>
    <name type="synonym">Meloidogyne mayaguensis</name>
    <dbReference type="NCBI Taxonomy" id="390850"/>
    <lineage>
        <taxon>Eukaryota</taxon>
        <taxon>Metazoa</taxon>
        <taxon>Ecdysozoa</taxon>
        <taxon>Nematoda</taxon>
        <taxon>Chromadorea</taxon>
        <taxon>Rhabditida</taxon>
        <taxon>Tylenchina</taxon>
        <taxon>Tylenchomorpha</taxon>
        <taxon>Tylenchoidea</taxon>
        <taxon>Meloidogynidae</taxon>
        <taxon>Meloidogyninae</taxon>
        <taxon>Meloidogyne</taxon>
    </lineage>
</organism>
<dbReference type="Gene3D" id="3.90.70.10">
    <property type="entry name" value="Cysteine proteinases"/>
    <property type="match status" value="1"/>
</dbReference>
<dbReference type="Proteomes" id="UP000580250">
    <property type="component" value="Unassembled WGS sequence"/>
</dbReference>
<dbReference type="AlphaFoldDB" id="A0A6V7V8B8"/>
<gene>
    <name evidence="1" type="ORF">MENT_LOCUS22664</name>
</gene>
<evidence type="ECO:0000313" key="2">
    <source>
        <dbReference type="Proteomes" id="UP000580250"/>
    </source>
</evidence>
<accession>A0A6V7V8B8</accession>
<sequence>MHILFSTKKFVNIYANKSIRSQINTSNFRGSQGALSGCIVTYANCYINGKFGFLNTNPFSNVTSTYVKPEFDEKTEQDCHRFLTWL</sequence>
<proteinExistence type="predicted"/>